<comment type="caution">
    <text evidence="6">The sequence shown here is derived from an EMBL/GenBank/DDBJ whole genome shotgun (WGS) entry which is preliminary data.</text>
</comment>
<accession>A0ABD6EZ84</accession>
<protein>
    <recommendedName>
        <fullName evidence="5">RING-type domain-containing protein</fullName>
    </recommendedName>
</protein>
<evidence type="ECO:0000256" key="2">
    <source>
        <dbReference type="ARBA" id="ARBA00022771"/>
    </source>
</evidence>
<organism evidence="6 7">
    <name type="scientific">Gnathostoma spinigerum</name>
    <dbReference type="NCBI Taxonomy" id="75299"/>
    <lineage>
        <taxon>Eukaryota</taxon>
        <taxon>Metazoa</taxon>
        <taxon>Ecdysozoa</taxon>
        <taxon>Nematoda</taxon>
        <taxon>Chromadorea</taxon>
        <taxon>Rhabditida</taxon>
        <taxon>Spirurina</taxon>
        <taxon>Gnathostomatomorpha</taxon>
        <taxon>Gnathostomatoidea</taxon>
        <taxon>Gnathostomatidae</taxon>
        <taxon>Gnathostoma</taxon>
    </lineage>
</organism>
<evidence type="ECO:0000313" key="7">
    <source>
        <dbReference type="Proteomes" id="UP001608902"/>
    </source>
</evidence>
<sequence>MSGSTEVVFPCRVCRRVLPVEEMEQIVPCLHIFCKQCISRSKPYDKICPALHCYSIAKQSVYQKFGFGGCDVEICPRKYCYFEATRLPACQHEICFSCLEEAKRRCPPVCPVESCHEPFNETTDEGEVCDGPCKQALTDGKFTVLKCCGACLCNICFEKTFGTAPTPDAEMRCPKQCILKKPRQGKDEKDSVPIAKCQGKDDCDQAALNGFPSQKECDHEVCIRCLQKMIEDCIATGSMPMCPNDLCRAPYCVESVIALRALFPSKSDYFSQLALENQGYDAIKDEAVTLVEYYPDFNAADQLLEVKVIADETTATVLYDKKGSIADFIRELRRELKILPLDKVYGYYIRREDDKSKDTDEKKPDEELIINGESLTKRMDELNLTPECQIVVDLSGIVQAKSVK</sequence>
<proteinExistence type="predicted"/>
<evidence type="ECO:0000256" key="3">
    <source>
        <dbReference type="ARBA" id="ARBA00022833"/>
    </source>
</evidence>
<dbReference type="SUPFAM" id="SSF57850">
    <property type="entry name" value="RING/U-box"/>
    <property type="match status" value="2"/>
</dbReference>
<dbReference type="PROSITE" id="PS00518">
    <property type="entry name" value="ZF_RING_1"/>
    <property type="match status" value="3"/>
</dbReference>
<dbReference type="PROSITE" id="PS50089">
    <property type="entry name" value="ZF_RING_2"/>
    <property type="match status" value="1"/>
</dbReference>
<keyword evidence="2 4" id="KW-0863">Zinc-finger</keyword>
<dbReference type="EMBL" id="JBGFUD010009231">
    <property type="protein sequence ID" value="MFH4982408.1"/>
    <property type="molecule type" value="Genomic_DNA"/>
</dbReference>
<keyword evidence="3" id="KW-0862">Zinc</keyword>
<evidence type="ECO:0000256" key="4">
    <source>
        <dbReference type="PROSITE-ProRule" id="PRU00175"/>
    </source>
</evidence>
<evidence type="ECO:0000259" key="5">
    <source>
        <dbReference type="PROSITE" id="PS50089"/>
    </source>
</evidence>
<gene>
    <name evidence="6" type="ORF">AB6A40_009117</name>
</gene>
<keyword evidence="7" id="KW-1185">Reference proteome</keyword>
<reference evidence="6 7" key="1">
    <citation type="submission" date="2024-08" db="EMBL/GenBank/DDBJ databases">
        <title>Gnathostoma spinigerum genome.</title>
        <authorList>
            <person name="Gonzalez-Bertolin B."/>
            <person name="Monzon S."/>
            <person name="Zaballos A."/>
            <person name="Jimenez P."/>
            <person name="Dekumyoy P."/>
            <person name="Varona S."/>
            <person name="Cuesta I."/>
            <person name="Sumanam S."/>
            <person name="Adisakwattana P."/>
            <person name="Gasser R.B."/>
            <person name="Hernandez-Gonzalez A."/>
            <person name="Young N.D."/>
            <person name="Perteguer M.J."/>
        </authorList>
    </citation>
    <scope>NUCLEOTIDE SEQUENCE [LARGE SCALE GENOMIC DNA]</scope>
    <source>
        <strain evidence="6">AL3</strain>
        <tissue evidence="6">Liver</tissue>
    </source>
</reference>
<dbReference type="InterPro" id="IPR017907">
    <property type="entry name" value="Znf_RING_CS"/>
</dbReference>
<feature type="domain" description="RING-type" evidence="5">
    <location>
        <begin position="11"/>
        <end position="49"/>
    </location>
</feature>
<name>A0ABD6EZ84_9BILA</name>
<dbReference type="Proteomes" id="UP001608902">
    <property type="component" value="Unassembled WGS sequence"/>
</dbReference>
<dbReference type="AlphaFoldDB" id="A0ABD6EZ84"/>
<dbReference type="GO" id="GO:0008270">
    <property type="term" value="F:zinc ion binding"/>
    <property type="evidence" value="ECO:0007669"/>
    <property type="project" value="UniProtKB-KW"/>
</dbReference>
<keyword evidence="1" id="KW-0479">Metal-binding</keyword>
<dbReference type="InterPro" id="IPR001841">
    <property type="entry name" value="Znf_RING"/>
</dbReference>
<evidence type="ECO:0000256" key="1">
    <source>
        <dbReference type="ARBA" id="ARBA00022723"/>
    </source>
</evidence>
<evidence type="ECO:0000313" key="6">
    <source>
        <dbReference type="EMBL" id="MFH4982408.1"/>
    </source>
</evidence>
<dbReference type="SMART" id="SM00184">
    <property type="entry name" value="RING"/>
    <property type="match status" value="3"/>
</dbReference>